<feature type="region of interest" description="Disordered" evidence="1">
    <location>
        <begin position="535"/>
        <end position="607"/>
    </location>
</feature>
<dbReference type="PANTHER" id="PTHR36847">
    <property type="entry name" value="AMIDOLIGASE ENZYME"/>
    <property type="match status" value="1"/>
</dbReference>
<dbReference type="PANTHER" id="PTHR36847:SF1">
    <property type="entry name" value="AMIDOLIGASE ENZYME"/>
    <property type="match status" value="1"/>
</dbReference>
<feature type="region of interest" description="Disordered" evidence="1">
    <location>
        <begin position="291"/>
        <end position="341"/>
    </location>
</feature>
<sequence length="857" mass="95658">MASSEQAKTFTVPVGMRLSHGIELELLVAYLYKSDILPSEADGSSLPPILRIDDDESIDDAHLTDAVHVRNHIRATLRDHGMQVHDDSELYFNDDGIPLHLEGIGSWDVAIDASVVPGVQESALPKEYKWFNLELRSPAFWDLEHVYDETTFVVNLLKSKYRVRVNASCGFHVHVANGVRYFDPTTLKRAGAFLWAADPMLSRLHAPWRRVHEYSTSIRYRSRLARGAKVQPAEIQASIDAAAERLDERSGGTLTMDPLPVLPWSDTSMGEVLLGGREQWEEYARERVQRGPWMEVPGRPPSRAESELSTSDLGSSSSSSPYSSSDSEPDNPGNLSGKYDRNFQKVIMTDRMRARCYEEYGHDDIRSLSPNQQYNLLSLENCERMYGHTDIESLSHEEFEALLSKCDPFLQTLRTSYNWDEKRNRFVINHRITQIGMEVSAPPGQNYDEKKEKSLAVVRLQELVEEQDRGEIPDDEVPDYESDDDEDISGAVDDLEKFLYNRLEQLMEQPTFPLHCVDSLVAEMKRLKEVAGLLSAPGSVAPTPPPVPADEHSNDSDEGCSAATTDSSGDFKPPASNALDEAFGTQGSPELRGGDNELESSMTSSNYDPSKDPAFFNFASSSPHSSGFINPLSSFSPSSSNPNKLQPHDAHTLPSQYIQTISQAAYLDDRHWERISWLPDPSGCGRPDPVEHHARHSIVCAGPSCTEHVVTTTRAGIAALLGTDSAAALAALLVSPTKDDEIGDRLNYNFVAYAPFTLGSLGAIAEKRTIEFREAGGSLDPEWIVTWARICVGIMRFCRDSDPGEFTRVLERVVRQEERSRCGRGVRYDVCDLLEDMCLFSEAEIVRRRERELGPPR</sequence>
<dbReference type="InterPro" id="IPR022025">
    <property type="entry name" value="Amidoligase_2"/>
</dbReference>
<evidence type="ECO:0000313" key="3">
    <source>
        <dbReference type="Proteomes" id="UP001305414"/>
    </source>
</evidence>
<feature type="region of interest" description="Disordered" evidence="1">
    <location>
        <begin position="465"/>
        <end position="488"/>
    </location>
</feature>
<dbReference type="Pfam" id="PF12224">
    <property type="entry name" value="Amidoligase_2"/>
    <property type="match status" value="1"/>
</dbReference>
<gene>
    <name evidence="2" type="ORF">RRF57_005712</name>
</gene>
<reference evidence="2 3" key="1">
    <citation type="submission" date="2023-10" db="EMBL/GenBank/DDBJ databases">
        <title>Draft genome sequence of Xylaria bambusicola isolate GMP-LS, the root and basal stem rot pathogen of sugarcane in Indonesia.</title>
        <authorList>
            <person name="Selvaraj P."/>
            <person name="Muralishankar V."/>
            <person name="Muruganantham S."/>
            <person name="Sp S."/>
            <person name="Haryani S."/>
            <person name="Lau K.J.X."/>
            <person name="Naqvi N.I."/>
        </authorList>
    </citation>
    <scope>NUCLEOTIDE SEQUENCE [LARGE SCALE GENOMIC DNA]</scope>
    <source>
        <strain evidence="2">GMP-LS</strain>
    </source>
</reference>
<proteinExistence type="predicted"/>
<evidence type="ECO:0000313" key="2">
    <source>
        <dbReference type="EMBL" id="KAK5629997.1"/>
    </source>
</evidence>
<dbReference type="EMBL" id="JAWHQM010000013">
    <property type="protein sequence ID" value="KAK5629997.1"/>
    <property type="molecule type" value="Genomic_DNA"/>
</dbReference>
<evidence type="ECO:0008006" key="4">
    <source>
        <dbReference type="Google" id="ProtNLM"/>
    </source>
</evidence>
<evidence type="ECO:0000256" key="1">
    <source>
        <dbReference type="SAM" id="MobiDB-lite"/>
    </source>
</evidence>
<organism evidence="2 3">
    <name type="scientific">Xylaria bambusicola</name>
    <dbReference type="NCBI Taxonomy" id="326684"/>
    <lineage>
        <taxon>Eukaryota</taxon>
        <taxon>Fungi</taxon>
        <taxon>Dikarya</taxon>
        <taxon>Ascomycota</taxon>
        <taxon>Pezizomycotina</taxon>
        <taxon>Sordariomycetes</taxon>
        <taxon>Xylariomycetidae</taxon>
        <taxon>Xylariales</taxon>
        <taxon>Xylariaceae</taxon>
        <taxon>Xylaria</taxon>
    </lineage>
</organism>
<feature type="compositionally biased region" description="Low complexity" evidence="1">
    <location>
        <begin position="307"/>
        <end position="326"/>
    </location>
</feature>
<feature type="compositionally biased region" description="Acidic residues" evidence="1">
    <location>
        <begin position="473"/>
        <end position="488"/>
    </location>
</feature>
<name>A0AAN7UK78_9PEZI</name>
<dbReference type="AlphaFoldDB" id="A0AAN7UK78"/>
<dbReference type="Proteomes" id="UP001305414">
    <property type="component" value="Unassembled WGS sequence"/>
</dbReference>
<keyword evidence="3" id="KW-1185">Reference proteome</keyword>
<comment type="caution">
    <text evidence="2">The sequence shown here is derived from an EMBL/GenBank/DDBJ whole genome shotgun (WGS) entry which is preliminary data.</text>
</comment>
<accession>A0AAN7UK78</accession>
<protein>
    <recommendedName>
        <fullName evidence="4">Amidoligase enzyme</fullName>
    </recommendedName>
</protein>